<protein>
    <submittedName>
        <fullName evidence="2">Uncharacterized protein</fullName>
    </submittedName>
</protein>
<accession>A0A0A9W650</accession>
<feature type="compositionally biased region" description="Polar residues" evidence="1">
    <location>
        <begin position="76"/>
        <end position="88"/>
    </location>
</feature>
<reference evidence="2" key="1">
    <citation type="journal article" date="2014" name="PLoS ONE">
        <title>Transcriptome-Based Identification of ABC Transporters in the Western Tarnished Plant Bug Lygus hesperus.</title>
        <authorList>
            <person name="Hull J.J."/>
            <person name="Chaney K."/>
            <person name="Geib S.M."/>
            <person name="Fabrick J.A."/>
            <person name="Brent C.S."/>
            <person name="Walsh D."/>
            <person name="Lavine L.C."/>
        </authorList>
    </citation>
    <scope>NUCLEOTIDE SEQUENCE</scope>
</reference>
<feature type="non-terminal residue" evidence="2">
    <location>
        <position position="1"/>
    </location>
</feature>
<evidence type="ECO:0000256" key="1">
    <source>
        <dbReference type="SAM" id="MobiDB-lite"/>
    </source>
</evidence>
<organism evidence="2">
    <name type="scientific">Lygus hesperus</name>
    <name type="common">Western plant bug</name>
    <dbReference type="NCBI Taxonomy" id="30085"/>
    <lineage>
        <taxon>Eukaryota</taxon>
        <taxon>Metazoa</taxon>
        <taxon>Ecdysozoa</taxon>
        <taxon>Arthropoda</taxon>
        <taxon>Hexapoda</taxon>
        <taxon>Insecta</taxon>
        <taxon>Pterygota</taxon>
        <taxon>Neoptera</taxon>
        <taxon>Paraneoptera</taxon>
        <taxon>Hemiptera</taxon>
        <taxon>Heteroptera</taxon>
        <taxon>Panheteroptera</taxon>
        <taxon>Cimicomorpha</taxon>
        <taxon>Miridae</taxon>
        <taxon>Mirini</taxon>
        <taxon>Lygus</taxon>
    </lineage>
</organism>
<proteinExistence type="predicted"/>
<gene>
    <name evidence="2" type="ORF">CM83_407</name>
</gene>
<sequence>FNENEKDELIRDRVVVGVNDPDLTEIMLCQGDKLTLITAEELCRATEAAKRQTGSIHGDGKNQTMSVDSVRHITKSGPSTRQVSSGYSVSGRGEERRTNYQRTSSQLCKNCGYWHVPYPERCPAFNKECHSCRMMNHVGRMCPKKSTASHTMRNPTVPVVQSPKNSAAVHTISADVGNESDSGNLDLAWLDIP</sequence>
<evidence type="ECO:0000313" key="2">
    <source>
        <dbReference type="EMBL" id="JAG02881.1"/>
    </source>
</evidence>
<name>A0A0A9W650_LYGHE</name>
<dbReference type="AlphaFoldDB" id="A0A0A9W650"/>
<reference evidence="2" key="2">
    <citation type="submission" date="2014-07" db="EMBL/GenBank/DDBJ databases">
        <authorList>
            <person name="Hull J."/>
        </authorList>
    </citation>
    <scope>NUCLEOTIDE SEQUENCE</scope>
</reference>
<feature type="region of interest" description="Disordered" evidence="1">
    <location>
        <begin position="71"/>
        <end position="101"/>
    </location>
</feature>
<dbReference type="EMBL" id="GBHO01040723">
    <property type="protein sequence ID" value="JAG02881.1"/>
    <property type="molecule type" value="Transcribed_RNA"/>
</dbReference>